<dbReference type="Ensembl" id="ENSECRT00000004255.1">
    <property type="protein sequence ID" value="ENSECRP00000004189.1"/>
    <property type="gene ID" value="ENSECRG00000002849.1"/>
</dbReference>
<keyword evidence="2" id="KW-0479">Metal-binding</keyword>
<evidence type="ECO:0000259" key="8">
    <source>
        <dbReference type="PROSITE" id="PS50089"/>
    </source>
</evidence>
<dbReference type="SUPFAM" id="SSF49899">
    <property type="entry name" value="Concanavalin A-like lectins/glucanases"/>
    <property type="match status" value="1"/>
</dbReference>
<dbReference type="PANTHER" id="PTHR25465">
    <property type="entry name" value="B-BOX DOMAIN CONTAINING"/>
    <property type="match status" value="1"/>
</dbReference>
<dbReference type="GO" id="GO:0045087">
    <property type="term" value="P:innate immune response"/>
    <property type="evidence" value="ECO:0007669"/>
    <property type="project" value="UniProtKB-KW"/>
</dbReference>
<dbReference type="SMART" id="SM00449">
    <property type="entry name" value="SPRY"/>
    <property type="match status" value="1"/>
</dbReference>
<dbReference type="InterPro" id="IPR013083">
    <property type="entry name" value="Znf_RING/FYVE/PHD"/>
</dbReference>
<dbReference type="GO" id="GO:0005737">
    <property type="term" value="C:cytoplasm"/>
    <property type="evidence" value="ECO:0007669"/>
    <property type="project" value="UniProtKB-ARBA"/>
</dbReference>
<keyword evidence="3 6" id="KW-0863">Zinc-finger</keyword>
<dbReference type="Pfam" id="PF25600">
    <property type="entry name" value="TRIM_CC"/>
    <property type="match status" value="1"/>
</dbReference>
<proteinExistence type="predicted"/>
<dbReference type="InterPro" id="IPR043136">
    <property type="entry name" value="B30.2/SPRY_sf"/>
</dbReference>
<protein>
    <recommendedName>
        <fullName evidence="12">Tripartite motif-containing protein 16-like</fullName>
    </recommendedName>
</protein>
<dbReference type="InterPro" id="IPR003879">
    <property type="entry name" value="Butyrophylin_SPRY"/>
</dbReference>
<evidence type="ECO:0000313" key="11">
    <source>
        <dbReference type="Proteomes" id="UP000694620"/>
    </source>
</evidence>
<keyword evidence="11" id="KW-1185">Reference proteome</keyword>
<dbReference type="PROSITE" id="PS50089">
    <property type="entry name" value="ZF_RING_2"/>
    <property type="match status" value="1"/>
</dbReference>
<name>A0A8C4RM81_ERPCA</name>
<feature type="domain" description="RING-type" evidence="8">
    <location>
        <begin position="15"/>
        <end position="58"/>
    </location>
</feature>
<dbReference type="PROSITE" id="PS50188">
    <property type="entry name" value="B302_SPRY"/>
    <property type="match status" value="1"/>
</dbReference>
<dbReference type="InterPro" id="IPR051051">
    <property type="entry name" value="E3_ubiq-ligase_TRIM/RNF"/>
</dbReference>
<evidence type="ECO:0000313" key="10">
    <source>
        <dbReference type="Ensembl" id="ENSECRP00000004189.1"/>
    </source>
</evidence>
<reference evidence="10" key="2">
    <citation type="submission" date="2025-08" db="UniProtKB">
        <authorList>
            <consortium name="Ensembl"/>
        </authorList>
    </citation>
    <scope>IDENTIFICATION</scope>
</reference>
<dbReference type="CDD" id="cd16040">
    <property type="entry name" value="SPRY_PRY_SNTX"/>
    <property type="match status" value="1"/>
</dbReference>
<dbReference type="Pfam" id="PF15227">
    <property type="entry name" value="zf-C3HC4_4"/>
    <property type="match status" value="1"/>
</dbReference>
<dbReference type="PANTHER" id="PTHR25465:SF14">
    <property type="entry name" value="E3 UBIQUITIN-PROTEIN LIGASE TRIM65"/>
    <property type="match status" value="1"/>
</dbReference>
<dbReference type="GO" id="GO:0008270">
    <property type="term" value="F:zinc ion binding"/>
    <property type="evidence" value="ECO:0007669"/>
    <property type="project" value="UniProtKB-KW"/>
</dbReference>
<reference evidence="10" key="3">
    <citation type="submission" date="2025-09" db="UniProtKB">
        <authorList>
            <consortium name="Ensembl"/>
        </authorList>
    </citation>
    <scope>IDENTIFICATION</scope>
</reference>
<dbReference type="InterPro" id="IPR001841">
    <property type="entry name" value="Znf_RING"/>
</dbReference>
<dbReference type="InterPro" id="IPR017907">
    <property type="entry name" value="Znf_RING_CS"/>
</dbReference>
<dbReference type="InterPro" id="IPR058030">
    <property type="entry name" value="TRIM8/14/16/25/29/45/65_CC"/>
</dbReference>
<dbReference type="GeneTree" id="ENSGT01150000286950"/>
<sequence>MAAADSSLATDQYSCPVCREVLKEPVTIPCGHSYCLDCIDDYWDKSDTKETYNCHQCRRSFKVRPELNKNVLLDEVIKSLKEVKTDVTHSQSYAEPDNATCDLCPEKKLRAVKTCLTCMASYCETHLQPHRKYEALKRHKLEEPTRNLEEKLCARHQELQELEETFKSVLQAIEKLRSEVIAVISSQKRMVVRKAEEVMERLEKEIKDLKRKDVELAELSQTEDHIHFFISFCSVPSDSCPLTLDPNTVHRRLRLSEGERKVTTEMTEVPYPDHPDRFDFWLQVLCREALSGTRWYWEVEWSGEGVTVGVTYKGITRKGDKEEYRLGYDDKSWNLFCSDSSYTAWHNTIKTEIIAPCSHRIGIYLDCPAGTLSFYSILDTMTLLHMFNTSFTEPLYLGFGFKFHSSVRICPLTLSDW</sequence>
<dbReference type="PRINTS" id="PR01407">
    <property type="entry name" value="BUTYPHLNCDUF"/>
</dbReference>
<evidence type="ECO:0000256" key="4">
    <source>
        <dbReference type="ARBA" id="ARBA00022833"/>
    </source>
</evidence>
<dbReference type="InterPro" id="IPR013320">
    <property type="entry name" value="ConA-like_dom_sf"/>
</dbReference>
<dbReference type="InterPro" id="IPR003877">
    <property type="entry name" value="SPRY_dom"/>
</dbReference>
<dbReference type="SMART" id="SM00589">
    <property type="entry name" value="PRY"/>
    <property type="match status" value="1"/>
</dbReference>
<dbReference type="Gene3D" id="3.30.40.10">
    <property type="entry name" value="Zinc/RING finger domain, C3HC4 (zinc finger)"/>
    <property type="match status" value="1"/>
</dbReference>
<dbReference type="AlphaFoldDB" id="A0A8C4RM81"/>
<evidence type="ECO:0000256" key="6">
    <source>
        <dbReference type="PROSITE-ProRule" id="PRU00175"/>
    </source>
</evidence>
<accession>A0A8C4RM81</accession>
<dbReference type="SUPFAM" id="SSF57850">
    <property type="entry name" value="RING/U-box"/>
    <property type="match status" value="1"/>
</dbReference>
<dbReference type="InterPro" id="IPR001870">
    <property type="entry name" value="B30.2/SPRY"/>
</dbReference>
<organism evidence="10 11">
    <name type="scientific">Erpetoichthys calabaricus</name>
    <name type="common">Rope fish</name>
    <name type="synonym">Calamoichthys calabaricus</name>
    <dbReference type="NCBI Taxonomy" id="27687"/>
    <lineage>
        <taxon>Eukaryota</taxon>
        <taxon>Metazoa</taxon>
        <taxon>Chordata</taxon>
        <taxon>Craniata</taxon>
        <taxon>Vertebrata</taxon>
        <taxon>Euteleostomi</taxon>
        <taxon>Actinopterygii</taxon>
        <taxon>Polypteriformes</taxon>
        <taxon>Polypteridae</taxon>
        <taxon>Erpetoichthys</taxon>
    </lineage>
</organism>
<feature type="coiled-coil region" evidence="7">
    <location>
        <begin position="159"/>
        <end position="222"/>
    </location>
</feature>
<dbReference type="Gene3D" id="2.60.120.920">
    <property type="match status" value="1"/>
</dbReference>
<evidence type="ECO:0008006" key="12">
    <source>
        <dbReference type="Google" id="ProtNLM"/>
    </source>
</evidence>
<feature type="domain" description="B30.2/SPRY" evidence="9">
    <location>
        <begin position="222"/>
        <end position="416"/>
    </location>
</feature>
<dbReference type="PROSITE" id="PS00518">
    <property type="entry name" value="ZF_RING_1"/>
    <property type="match status" value="1"/>
</dbReference>
<evidence type="ECO:0000256" key="5">
    <source>
        <dbReference type="ARBA" id="ARBA00022859"/>
    </source>
</evidence>
<dbReference type="InterPro" id="IPR006574">
    <property type="entry name" value="PRY"/>
</dbReference>
<dbReference type="SMART" id="SM00184">
    <property type="entry name" value="RING"/>
    <property type="match status" value="1"/>
</dbReference>
<dbReference type="Gene3D" id="4.10.830.40">
    <property type="match status" value="1"/>
</dbReference>
<evidence type="ECO:0000256" key="7">
    <source>
        <dbReference type="SAM" id="Coils"/>
    </source>
</evidence>
<evidence type="ECO:0000256" key="3">
    <source>
        <dbReference type="ARBA" id="ARBA00022771"/>
    </source>
</evidence>
<reference evidence="10" key="1">
    <citation type="submission" date="2021-06" db="EMBL/GenBank/DDBJ databases">
        <authorList>
            <consortium name="Wellcome Sanger Institute Data Sharing"/>
        </authorList>
    </citation>
    <scope>NUCLEOTIDE SEQUENCE [LARGE SCALE GENOMIC DNA]</scope>
</reference>
<keyword evidence="7" id="KW-0175">Coiled coil</keyword>
<dbReference type="Proteomes" id="UP000694620">
    <property type="component" value="Chromosome 1"/>
</dbReference>
<evidence type="ECO:0000259" key="9">
    <source>
        <dbReference type="PROSITE" id="PS50188"/>
    </source>
</evidence>
<keyword evidence="1" id="KW-0399">Innate immunity</keyword>
<evidence type="ECO:0000256" key="2">
    <source>
        <dbReference type="ARBA" id="ARBA00022723"/>
    </source>
</evidence>
<dbReference type="Pfam" id="PF00622">
    <property type="entry name" value="SPRY"/>
    <property type="match status" value="1"/>
</dbReference>
<evidence type="ECO:0000256" key="1">
    <source>
        <dbReference type="ARBA" id="ARBA00022588"/>
    </source>
</evidence>
<keyword evidence="5" id="KW-0391">Immunity</keyword>
<keyword evidence="4" id="KW-0862">Zinc</keyword>